<keyword evidence="16" id="KW-1185">Reference proteome</keyword>
<dbReference type="GO" id="GO:0140006">
    <property type="term" value="F:histone H3 reader activity"/>
    <property type="evidence" value="ECO:0007669"/>
    <property type="project" value="UniProtKB-ARBA"/>
</dbReference>
<keyword evidence="7" id="KW-0156">Chromatin regulator</keyword>
<keyword evidence="11" id="KW-0539">Nucleus</keyword>
<dbReference type="EMBL" id="CAJPIZ010046971">
    <property type="protein sequence ID" value="CAG2122385.1"/>
    <property type="molecule type" value="Genomic_DNA"/>
</dbReference>
<organism evidence="15">
    <name type="scientific">Medioppia subpectinata</name>
    <dbReference type="NCBI Taxonomy" id="1979941"/>
    <lineage>
        <taxon>Eukaryota</taxon>
        <taxon>Metazoa</taxon>
        <taxon>Ecdysozoa</taxon>
        <taxon>Arthropoda</taxon>
        <taxon>Chelicerata</taxon>
        <taxon>Arachnida</taxon>
        <taxon>Acari</taxon>
        <taxon>Acariformes</taxon>
        <taxon>Sarcoptiformes</taxon>
        <taxon>Oribatida</taxon>
        <taxon>Brachypylina</taxon>
        <taxon>Oppioidea</taxon>
        <taxon>Oppiidae</taxon>
        <taxon>Medioppia</taxon>
    </lineage>
</organism>
<dbReference type="PANTHER" id="PTHR46379">
    <property type="entry name" value="ZINC FINGER MYND DOMAIN-CONTAINING"/>
    <property type="match status" value="1"/>
</dbReference>
<proteinExistence type="predicted"/>
<sequence>KDESTEKSLKKKLKTLEFKIRKLEEQNNEINIKMSALEEENEDYKRTNEEFEKSIDEIKRKQWCTNCLKEAILPCCWNTCYCTVECQHKHWSLHSKTCRRRQPK</sequence>
<gene>
    <name evidence="15" type="ORF">OSB1V03_LOCUS22331</name>
</gene>
<keyword evidence="5 12" id="KW-0863">Zinc-finger</keyword>
<dbReference type="PANTHER" id="PTHR46379:SF1">
    <property type="entry name" value="ZINC FINGER MYND DOMAIN-CONTAINING PROTEIN 11"/>
    <property type="match status" value="1"/>
</dbReference>
<comment type="subcellular location">
    <subcellularLocation>
        <location evidence="2">Chromosome</location>
    </subcellularLocation>
    <subcellularLocation>
        <location evidence="1">Nucleus</location>
    </subcellularLocation>
</comment>
<dbReference type="PROSITE" id="PS01360">
    <property type="entry name" value="ZF_MYND_1"/>
    <property type="match status" value="1"/>
</dbReference>
<evidence type="ECO:0000256" key="4">
    <source>
        <dbReference type="ARBA" id="ARBA00022723"/>
    </source>
</evidence>
<dbReference type="PROSITE" id="PS50865">
    <property type="entry name" value="ZF_MYND_2"/>
    <property type="match status" value="1"/>
</dbReference>
<keyword evidence="10" id="KW-0804">Transcription</keyword>
<accession>A0A7R9LWL5</accession>
<evidence type="ECO:0000256" key="6">
    <source>
        <dbReference type="ARBA" id="ARBA00022833"/>
    </source>
</evidence>
<dbReference type="InterPro" id="IPR002893">
    <property type="entry name" value="Znf_MYND"/>
</dbReference>
<dbReference type="SUPFAM" id="SSF144232">
    <property type="entry name" value="HIT/MYND zinc finger-like"/>
    <property type="match status" value="1"/>
</dbReference>
<evidence type="ECO:0000313" key="15">
    <source>
        <dbReference type="EMBL" id="CAD7649317.1"/>
    </source>
</evidence>
<dbReference type="InterPro" id="IPR047269">
    <property type="entry name" value="ZMY11"/>
</dbReference>
<evidence type="ECO:0000259" key="14">
    <source>
        <dbReference type="PROSITE" id="PS50865"/>
    </source>
</evidence>
<evidence type="ECO:0000313" key="16">
    <source>
        <dbReference type="Proteomes" id="UP000759131"/>
    </source>
</evidence>
<dbReference type="OrthoDB" id="6516262at2759"/>
<evidence type="ECO:0000256" key="8">
    <source>
        <dbReference type="ARBA" id="ARBA00023015"/>
    </source>
</evidence>
<dbReference type="AlphaFoldDB" id="A0A7R9LWL5"/>
<dbReference type="GO" id="GO:0005694">
    <property type="term" value="C:chromosome"/>
    <property type="evidence" value="ECO:0007669"/>
    <property type="project" value="UniProtKB-SubCell"/>
</dbReference>
<feature type="domain" description="MYND-type" evidence="14">
    <location>
        <begin position="64"/>
        <end position="98"/>
    </location>
</feature>
<dbReference type="EMBL" id="OC901546">
    <property type="protein sequence ID" value="CAD7649317.1"/>
    <property type="molecule type" value="Genomic_DNA"/>
</dbReference>
<dbReference type="Gene3D" id="6.10.140.2220">
    <property type="match status" value="1"/>
</dbReference>
<feature type="non-terminal residue" evidence="15">
    <location>
        <position position="1"/>
    </location>
</feature>
<dbReference type="FunFam" id="6.10.140.2220:FF:000002">
    <property type="entry name" value="Protein kinase C-binding protein 1 isoform C"/>
    <property type="match status" value="1"/>
</dbReference>
<name>A0A7R9LWL5_9ACAR</name>
<keyword evidence="4" id="KW-0479">Metal-binding</keyword>
<evidence type="ECO:0000256" key="2">
    <source>
        <dbReference type="ARBA" id="ARBA00004286"/>
    </source>
</evidence>
<keyword evidence="6" id="KW-0862">Zinc</keyword>
<dbReference type="GO" id="GO:0008270">
    <property type="term" value="F:zinc ion binding"/>
    <property type="evidence" value="ECO:0007669"/>
    <property type="project" value="UniProtKB-KW"/>
</dbReference>
<keyword evidence="3" id="KW-0158">Chromosome</keyword>
<evidence type="ECO:0000256" key="1">
    <source>
        <dbReference type="ARBA" id="ARBA00004123"/>
    </source>
</evidence>
<keyword evidence="9" id="KW-0103">Bromodomain</keyword>
<evidence type="ECO:0000256" key="5">
    <source>
        <dbReference type="ARBA" id="ARBA00022771"/>
    </source>
</evidence>
<dbReference type="Pfam" id="PF24324">
    <property type="entry name" value="MYND_ZMYND11_ZMYD8"/>
    <property type="match status" value="1"/>
</dbReference>
<reference evidence="15" key="1">
    <citation type="submission" date="2020-11" db="EMBL/GenBank/DDBJ databases">
        <authorList>
            <person name="Tran Van P."/>
        </authorList>
    </citation>
    <scope>NUCLEOTIDE SEQUENCE</scope>
</reference>
<evidence type="ECO:0000256" key="9">
    <source>
        <dbReference type="ARBA" id="ARBA00023117"/>
    </source>
</evidence>
<evidence type="ECO:0000256" key="11">
    <source>
        <dbReference type="ARBA" id="ARBA00023242"/>
    </source>
</evidence>
<evidence type="ECO:0000256" key="13">
    <source>
        <dbReference type="SAM" id="Coils"/>
    </source>
</evidence>
<dbReference type="GO" id="GO:0034243">
    <property type="term" value="P:regulation of transcription elongation by RNA polymerase II"/>
    <property type="evidence" value="ECO:0007669"/>
    <property type="project" value="InterPro"/>
</dbReference>
<evidence type="ECO:0000256" key="10">
    <source>
        <dbReference type="ARBA" id="ARBA00023163"/>
    </source>
</evidence>
<feature type="coiled-coil region" evidence="13">
    <location>
        <begin position="6"/>
        <end position="61"/>
    </location>
</feature>
<keyword evidence="13" id="KW-0175">Coiled coil</keyword>
<dbReference type="Proteomes" id="UP000759131">
    <property type="component" value="Unassembled WGS sequence"/>
</dbReference>
<dbReference type="InterPro" id="IPR057053">
    <property type="entry name" value="MYND_ZMYND11_ZMYD8"/>
</dbReference>
<dbReference type="GO" id="GO:0009966">
    <property type="term" value="P:regulation of signal transduction"/>
    <property type="evidence" value="ECO:0007669"/>
    <property type="project" value="TreeGrafter"/>
</dbReference>
<keyword evidence="8" id="KW-0805">Transcription regulation</keyword>
<protein>
    <recommendedName>
        <fullName evidence="14">MYND-type domain-containing protein</fullName>
    </recommendedName>
</protein>
<evidence type="ECO:0000256" key="7">
    <source>
        <dbReference type="ARBA" id="ARBA00022853"/>
    </source>
</evidence>
<evidence type="ECO:0000256" key="12">
    <source>
        <dbReference type="PROSITE-ProRule" id="PRU00134"/>
    </source>
</evidence>
<dbReference type="GO" id="GO:0003714">
    <property type="term" value="F:transcription corepressor activity"/>
    <property type="evidence" value="ECO:0007669"/>
    <property type="project" value="InterPro"/>
</dbReference>
<dbReference type="GO" id="GO:0005634">
    <property type="term" value="C:nucleus"/>
    <property type="evidence" value="ECO:0007669"/>
    <property type="project" value="UniProtKB-SubCell"/>
</dbReference>
<evidence type="ECO:0000256" key="3">
    <source>
        <dbReference type="ARBA" id="ARBA00022454"/>
    </source>
</evidence>